<evidence type="ECO:0000256" key="6">
    <source>
        <dbReference type="ARBA" id="ARBA00022833"/>
    </source>
</evidence>
<dbReference type="PROSITE" id="PS50144">
    <property type="entry name" value="MATH"/>
    <property type="match status" value="1"/>
</dbReference>
<evidence type="ECO:0000256" key="1">
    <source>
        <dbReference type="ARBA" id="ARBA00004496"/>
    </source>
</evidence>
<evidence type="ECO:0000313" key="13">
    <source>
        <dbReference type="Proteomes" id="UP001162162"/>
    </source>
</evidence>
<dbReference type="SUPFAM" id="SSF49599">
    <property type="entry name" value="TRAF domain-like"/>
    <property type="match status" value="2"/>
</dbReference>
<keyword evidence="8" id="KW-0175">Coiled coil</keyword>
<gene>
    <name evidence="12" type="ORF">NQ318_013437</name>
</gene>
<dbReference type="InterPro" id="IPR049342">
    <property type="entry name" value="TRAF1-6_MATH_dom"/>
</dbReference>
<keyword evidence="2" id="KW-0963">Cytoplasm</keyword>
<evidence type="ECO:0000256" key="5">
    <source>
        <dbReference type="ARBA" id="ARBA00022771"/>
    </source>
</evidence>
<feature type="compositionally biased region" description="Polar residues" evidence="9">
    <location>
        <begin position="86"/>
        <end position="99"/>
    </location>
</feature>
<dbReference type="Gene3D" id="3.30.40.10">
    <property type="entry name" value="Zinc/RING finger domain, C3HC4 (zinc finger)"/>
    <property type="match status" value="1"/>
</dbReference>
<dbReference type="Pfam" id="PF21355">
    <property type="entry name" value="TRAF-mep_MATH"/>
    <property type="match status" value="1"/>
</dbReference>
<dbReference type="InterPro" id="IPR013083">
    <property type="entry name" value="Znf_RING/FYVE/PHD"/>
</dbReference>
<evidence type="ECO:0008006" key="14">
    <source>
        <dbReference type="Google" id="ProtNLM"/>
    </source>
</evidence>
<keyword evidence="6 7" id="KW-0862">Zinc</keyword>
<proteinExistence type="predicted"/>
<organism evidence="12 13">
    <name type="scientific">Aromia moschata</name>
    <dbReference type="NCBI Taxonomy" id="1265417"/>
    <lineage>
        <taxon>Eukaryota</taxon>
        <taxon>Metazoa</taxon>
        <taxon>Ecdysozoa</taxon>
        <taxon>Arthropoda</taxon>
        <taxon>Hexapoda</taxon>
        <taxon>Insecta</taxon>
        <taxon>Pterygota</taxon>
        <taxon>Neoptera</taxon>
        <taxon>Endopterygota</taxon>
        <taxon>Coleoptera</taxon>
        <taxon>Polyphaga</taxon>
        <taxon>Cucujiformia</taxon>
        <taxon>Chrysomeloidea</taxon>
        <taxon>Cerambycidae</taxon>
        <taxon>Cerambycinae</taxon>
        <taxon>Callichromatini</taxon>
        <taxon>Aromia</taxon>
    </lineage>
</organism>
<dbReference type="InterPro" id="IPR001293">
    <property type="entry name" value="Znf_TRAF"/>
</dbReference>
<evidence type="ECO:0000256" key="8">
    <source>
        <dbReference type="SAM" id="Coils"/>
    </source>
</evidence>
<evidence type="ECO:0000313" key="12">
    <source>
        <dbReference type="EMBL" id="KAJ8953095.1"/>
    </source>
</evidence>
<protein>
    <recommendedName>
        <fullName evidence="14">TNF receptor-associated factor 3</fullName>
    </recommendedName>
</protein>
<evidence type="ECO:0000256" key="2">
    <source>
        <dbReference type="ARBA" id="ARBA00022490"/>
    </source>
</evidence>
<dbReference type="AlphaFoldDB" id="A0AAV8YP66"/>
<dbReference type="PANTHER" id="PTHR10131:SF138">
    <property type="entry name" value="RE66324P"/>
    <property type="match status" value="1"/>
</dbReference>
<evidence type="ECO:0000256" key="3">
    <source>
        <dbReference type="ARBA" id="ARBA00022723"/>
    </source>
</evidence>
<accession>A0AAV8YP66</accession>
<dbReference type="PROSITE" id="PS50145">
    <property type="entry name" value="ZF_TRAF"/>
    <property type="match status" value="1"/>
</dbReference>
<name>A0AAV8YP66_9CUCU</name>
<dbReference type="Proteomes" id="UP001162162">
    <property type="component" value="Unassembled WGS sequence"/>
</dbReference>
<dbReference type="PANTHER" id="PTHR10131">
    <property type="entry name" value="TNF RECEPTOR ASSOCIATED FACTOR"/>
    <property type="match status" value="1"/>
</dbReference>
<dbReference type="Gene3D" id="2.60.210.10">
    <property type="entry name" value="Apoptosis, Tumor Necrosis Factor Receptor Associated Protein 2, Chain A"/>
    <property type="match status" value="1"/>
</dbReference>
<dbReference type="GO" id="GO:0005737">
    <property type="term" value="C:cytoplasm"/>
    <property type="evidence" value="ECO:0007669"/>
    <property type="project" value="UniProtKB-SubCell"/>
</dbReference>
<feature type="domain" description="MATH" evidence="10">
    <location>
        <begin position="343"/>
        <end position="487"/>
    </location>
</feature>
<dbReference type="InterPro" id="IPR008974">
    <property type="entry name" value="TRAF-like"/>
</dbReference>
<dbReference type="EMBL" id="JAPWTK010000061">
    <property type="protein sequence ID" value="KAJ8953095.1"/>
    <property type="molecule type" value="Genomic_DNA"/>
</dbReference>
<evidence type="ECO:0000256" key="9">
    <source>
        <dbReference type="SAM" id="MobiDB-lite"/>
    </source>
</evidence>
<reference evidence="12" key="1">
    <citation type="journal article" date="2023" name="Insect Mol. Biol.">
        <title>Genome sequencing provides insights into the evolution of gene families encoding plant cell wall-degrading enzymes in longhorned beetles.</title>
        <authorList>
            <person name="Shin N.R."/>
            <person name="Okamura Y."/>
            <person name="Kirsch R."/>
            <person name="Pauchet Y."/>
        </authorList>
    </citation>
    <scope>NUCLEOTIDE SEQUENCE</scope>
    <source>
        <strain evidence="12">AMC_N1</strain>
    </source>
</reference>
<keyword evidence="5 7" id="KW-0863">Zinc-finger</keyword>
<feature type="region of interest" description="Disordered" evidence="9">
    <location>
        <begin position="70"/>
        <end position="103"/>
    </location>
</feature>
<feature type="zinc finger region" description="TRAF-type" evidence="7">
    <location>
        <begin position="28"/>
        <end position="62"/>
    </location>
</feature>
<comment type="subcellular location">
    <subcellularLocation>
        <location evidence="1">Cytoplasm</location>
    </subcellularLocation>
</comment>
<keyword evidence="3 7" id="KW-0479">Metal-binding</keyword>
<keyword evidence="13" id="KW-1185">Reference proteome</keyword>
<keyword evidence="4" id="KW-0677">Repeat</keyword>
<evidence type="ECO:0000256" key="7">
    <source>
        <dbReference type="PROSITE-ProRule" id="PRU00207"/>
    </source>
</evidence>
<evidence type="ECO:0000259" key="11">
    <source>
        <dbReference type="PROSITE" id="PS50145"/>
    </source>
</evidence>
<comment type="caution">
    <text evidence="12">The sequence shown here is derived from an EMBL/GenBank/DDBJ whole genome shotgun (WGS) entry which is preliminary data.</text>
</comment>
<sequence length="497" mass="58120">MDNNRSGAPKFTCYFCNKTIENETEMGHTAVCGNVLVPCPHKCGSYIPRIDLNKHRRECLNRITRSMPRLPSLDEDTPSRTKLVPGNTTSLDRNTNGYPQKTHDTRINDEVHRLSKKFAELEKRYFLIQQKPPTPTVLPNYETLKNNQLQHGLEIEKMKYQAKATLDWKKAIEAQLYNLKQSIAIFQNSKKDTDIHWMNLQDRLMALDKIQMDLNYLRDSFFKEQNYNRQADANFQQDLSIFRNTFNQENATAAAVFNDHKVALDRLRQDIEDIRRLYEEQKSKFTNIVFDLRAASRIASEAAERIEIQERDFAEMKRDINQMKLDLEILEGLTSSSDNGSSCGRLIWRVTEVEAKLQRAKDFDSVLKSPIFYTHEYGYKIRILLYLNGLKKWRDRYALMCIHVLKGEYDMLLKWPCHIEGTITLRDLENPEKPKPFSKFITAKWQCGDEENEEPQESSSTFIFVPHSTLFKSTFVKEDSLFIEVKIQQNAKLETSL</sequence>
<dbReference type="GO" id="GO:0008270">
    <property type="term" value="F:zinc ion binding"/>
    <property type="evidence" value="ECO:0007669"/>
    <property type="project" value="UniProtKB-KW"/>
</dbReference>
<feature type="domain" description="TRAF-type" evidence="11">
    <location>
        <begin position="28"/>
        <end position="62"/>
    </location>
</feature>
<dbReference type="InterPro" id="IPR002083">
    <property type="entry name" value="MATH/TRAF_dom"/>
</dbReference>
<evidence type="ECO:0000259" key="10">
    <source>
        <dbReference type="PROSITE" id="PS50144"/>
    </source>
</evidence>
<evidence type="ECO:0000256" key="4">
    <source>
        <dbReference type="ARBA" id="ARBA00022737"/>
    </source>
</evidence>
<feature type="coiled-coil region" evidence="8">
    <location>
        <begin position="257"/>
        <end position="333"/>
    </location>
</feature>